<protein>
    <submittedName>
        <fullName evidence="1">Uncharacterized protein</fullName>
    </submittedName>
</protein>
<keyword evidence="2" id="KW-1185">Reference proteome</keyword>
<dbReference type="RefSeq" id="WP_382198345.1">
    <property type="nucleotide sequence ID" value="NZ_JBHTBZ010000005.1"/>
</dbReference>
<proteinExistence type="predicted"/>
<evidence type="ECO:0000313" key="1">
    <source>
        <dbReference type="EMBL" id="MFC7459192.1"/>
    </source>
</evidence>
<dbReference type="EMBL" id="JBHTBZ010000005">
    <property type="protein sequence ID" value="MFC7459192.1"/>
    <property type="molecule type" value="Genomic_DNA"/>
</dbReference>
<comment type="caution">
    <text evidence="1">The sequence shown here is derived from an EMBL/GenBank/DDBJ whole genome shotgun (WGS) entry which is preliminary data.</text>
</comment>
<evidence type="ECO:0000313" key="2">
    <source>
        <dbReference type="Proteomes" id="UP001596457"/>
    </source>
</evidence>
<accession>A0ABW2S6Q8</accession>
<dbReference type="Proteomes" id="UP001596457">
    <property type="component" value="Unassembled WGS sequence"/>
</dbReference>
<organism evidence="1 2">
    <name type="scientific">Hydrogenophaga defluvii</name>
    <dbReference type="NCBI Taxonomy" id="249410"/>
    <lineage>
        <taxon>Bacteria</taxon>
        <taxon>Pseudomonadati</taxon>
        <taxon>Pseudomonadota</taxon>
        <taxon>Betaproteobacteria</taxon>
        <taxon>Burkholderiales</taxon>
        <taxon>Comamonadaceae</taxon>
        <taxon>Hydrogenophaga</taxon>
    </lineage>
</organism>
<reference evidence="2" key="1">
    <citation type="journal article" date="2019" name="Int. J. Syst. Evol. Microbiol.">
        <title>The Global Catalogue of Microorganisms (GCM) 10K type strain sequencing project: providing services to taxonomists for standard genome sequencing and annotation.</title>
        <authorList>
            <consortium name="The Broad Institute Genomics Platform"/>
            <consortium name="The Broad Institute Genome Sequencing Center for Infectious Disease"/>
            <person name="Wu L."/>
            <person name="Ma J."/>
        </authorList>
    </citation>
    <scope>NUCLEOTIDE SEQUENCE [LARGE SCALE GENOMIC DNA]</scope>
    <source>
        <strain evidence="2">CCUG 53903</strain>
    </source>
</reference>
<sequence>MSAVKYFHAQQAGSPTLTGIQGSLISVLDACLVNGFGLKSVESIVVAGNIATVTVSTGHAMEPDILALIEGATPSGLNGEKRVLSSTATTFTFAAAGISDQTASGTITTKVAPLGWEKVFSATHKAVYRPSSVEGTRMFLRVDETVDGREARVRGFEHMTDVDTGVGAFPTTDQLVTGALWPKASVANANQRDWTIIGDHRTLYLHLNCVDSVSSSTGFRLSGSVWTFGDFKSFKAADPYACLLQGATSTGQYGSGSGQDQSVEFVRTDNNGNPGQVVPRNYTGVSGASQVIRHAESLMSGNGAVSGSGAYYVYPNGPDNGLLLVGTQLIEYLSGNAHLRGRTRGVYRVPQNCHASFAQRTKIDGTGDLTGRKLLAVKCGSPNSAGSQAVLFFDITGPWEA</sequence>
<gene>
    <name evidence="1" type="ORF">ACFQU0_01975</name>
</gene>
<name>A0ABW2S6Q8_9BURK</name>